<dbReference type="HOGENOM" id="CLU_033323_9_2_1"/>
<dbReference type="Pfam" id="PF00300">
    <property type="entry name" value="His_Phos_1"/>
    <property type="match status" value="1"/>
</dbReference>
<dbReference type="STRING" id="670483.S7QDP1"/>
<dbReference type="EMBL" id="KB469298">
    <property type="protein sequence ID" value="EPQ57951.1"/>
    <property type="molecule type" value="Genomic_DNA"/>
</dbReference>
<evidence type="ECO:0000313" key="4">
    <source>
        <dbReference type="EMBL" id="EPQ57951.1"/>
    </source>
</evidence>
<feature type="binding site" evidence="3">
    <location>
        <position position="60"/>
    </location>
    <ligand>
        <name>substrate</name>
    </ligand>
</feature>
<dbReference type="Gene3D" id="3.40.50.1240">
    <property type="entry name" value="Phosphoglycerate mutase-like"/>
    <property type="match status" value="1"/>
</dbReference>
<dbReference type="Proteomes" id="UP000030669">
    <property type="component" value="Unassembled WGS sequence"/>
</dbReference>
<gene>
    <name evidence="4" type="ORF">GLOTRDRAFT_136770</name>
</gene>
<accession>S7QDP1</accession>
<dbReference type="CDD" id="cd07067">
    <property type="entry name" value="HP_PGM_like"/>
    <property type="match status" value="1"/>
</dbReference>
<dbReference type="eggNOG" id="KOG0235">
    <property type="taxonomic scope" value="Eukaryota"/>
</dbReference>
<feature type="binding site" evidence="3">
    <location>
        <begin position="10"/>
        <end position="17"/>
    </location>
    <ligand>
        <name>substrate</name>
    </ligand>
</feature>
<evidence type="ECO:0000256" key="3">
    <source>
        <dbReference type="PIRSR" id="PIRSR613078-2"/>
    </source>
</evidence>
<dbReference type="PANTHER" id="PTHR46517">
    <property type="entry name" value="FRUCTOSE-2,6-BISPHOSPHATASE TIGAR"/>
    <property type="match status" value="1"/>
</dbReference>
<dbReference type="SUPFAM" id="SSF53254">
    <property type="entry name" value="Phosphoglycerate mutase-like"/>
    <property type="match status" value="1"/>
</dbReference>
<dbReference type="GO" id="GO:0043456">
    <property type="term" value="P:regulation of pentose-phosphate shunt"/>
    <property type="evidence" value="ECO:0007669"/>
    <property type="project" value="TreeGrafter"/>
</dbReference>
<organism evidence="4 5">
    <name type="scientific">Gloeophyllum trabeum (strain ATCC 11539 / FP-39264 / Madison 617)</name>
    <name type="common">Brown rot fungus</name>
    <dbReference type="NCBI Taxonomy" id="670483"/>
    <lineage>
        <taxon>Eukaryota</taxon>
        <taxon>Fungi</taxon>
        <taxon>Dikarya</taxon>
        <taxon>Basidiomycota</taxon>
        <taxon>Agaricomycotina</taxon>
        <taxon>Agaricomycetes</taxon>
        <taxon>Gloeophyllales</taxon>
        <taxon>Gloeophyllaceae</taxon>
        <taxon>Gloeophyllum</taxon>
    </lineage>
</organism>
<evidence type="ECO:0000313" key="5">
    <source>
        <dbReference type="Proteomes" id="UP000030669"/>
    </source>
</evidence>
<dbReference type="OMA" id="DANNERW"/>
<dbReference type="SMART" id="SM00855">
    <property type="entry name" value="PGAM"/>
    <property type="match status" value="1"/>
</dbReference>
<dbReference type="InterPro" id="IPR013078">
    <property type="entry name" value="His_Pase_superF_clade-1"/>
</dbReference>
<reference evidence="4 5" key="1">
    <citation type="journal article" date="2012" name="Science">
        <title>The Paleozoic origin of enzymatic lignin decomposition reconstructed from 31 fungal genomes.</title>
        <authorList>
            <person name="Floudas D."/>
            <person name="Binder M."/>
            <person name="Riley R."/>
            <person name="Barry K."/>
            <person name="Blanchette R.A."/>
            <person name="Henrissat B."/>
            <person name="Martinez A.T."/>
            <person name="Otillar R."/>
            <person name="Spatafora J.W."/>
            <person name="Yadav J.S."/>
            <person name="Aerts A."/>
            <person name="Benoit I."/>
            <person name="Boyd A."/>
            <person name="Carlson A."/>
            <person name="Copeland A."/>
            <person name="Coutinho P.M."/>
            <person name="de Vries R.P."/>
            <person name="Ferreira P."/>
            <person name="Findley K."/>
            <person name="Foster B."/>
            <person name="Gaskell J."/>
            <person name="Glotzer D."/>
            <person name="Gorecki P."/>
            <person name="Heitman J."/>
            <person name="Hesse C."/>
            <person name="Hori C."/>
            <person name="Igarashi K."/>
            <person name="Jurgens J.A."/>
            <person name="Kallen N."/>
            <person name="Kersten P."/>
            <person name="Kohler A."/>
            <person name="Kuees U."/>
            <person name="Kumar T.K.A."/>
            <person name="Kuo A."/>
            <person name="LaButti K."/>
            <person name="Larrondo L.F."/>
            <person name="Lindquist E."/>
            <person name="Ling A."/>
            <person name="Lombard V."/>
            <person name="Lucas S."/>
            <person name="Lundell T."/>
            <person name="Martin R."/>
            <person name="McLaughlin D.J."/>
            <person name="Morgenstern I."/>
            <person name="Morin E."/>
            <person name="Murat C."/>
            <person name="Nagy L.G."/>
            <person name="Nolan M."/>
            <person name="Ohm R.A."/>
            <person name="Patyshakuliyeva A."/>
            <person name="Rokas A."/>
            <person name="Ruiz-Duenas F.J."/>
            <person name="Sabat G."/>
            <person name="Salamov A."/>
            <person name="Samejima M."/>
            <person name="Schmutz J."/>
            <person name="Slot J.C."/>
            <person name="St John F."/>
            <person name="Stenlid J."/>
            <person name="Sun H."/>
            <person name="Sun S."/>
            <person name="Syed K."/>
            <person name="Tsang A."/>
            <person name="Wiebenga A."/>
            <person name="Young D."/>
            <person name="Pisabarro A."/>
            <person name="Eastwood D.C."/>
            <person name="Martin F."/>
            <person name="Cullen D."/>
            <person name="Grigoriev I.V."/>
            <person name="Hibbett D.S."/>
        </authorList>
    </citation>
    <scope>NUCLEOTIDE SEQUENCE [LARGE SCALE GENOMIC DNA]</scope>
    <source>
        <strain evidence="4 5">ATCC 11539</strain>
    </source>
</reference>
<dbReference type="GO" id="GO:0004331">
    <property type="term" value="F:fructose-2,6-bisphosphate 2-phosphatase activity"/>
    <property type="evidence" value="ECO:0007669"/>
    <property type="project" value="TreeGrafter"/>
</dbReference>
<feature type="active site" description="Tele-phosphohistidine intermediate" evidence="2">
    <location>
        <position position="11"/>
    </location>
</feature>
<keyword evidence="1" id="KW-0378">Hydrolase</keyword>
<dbReference type="GeneID" id="19303622"/>
<sequence length="216" mass="23767">MPTTRVYIVRHGETAENRNGIMQGQLDSKLNEVGVEQAKMVAGALREVPFESAYSSDLSRAADTAKTILLYHPGVELRREEALRERHMGELQGKPIIARKMASAPDALEDMETFTARLVSWWDRAIVQAPARDHDRDVLVVSHGGAIGALVRALIASGKVKCGEGVVIWRVPNVSVTLIEVDEEGKGKVVKYADISFLEKQIEEALVDNPDERAAL</sequence>
<dbReference type="GO" id="GO:0005829">
    <property type="term" value="C:cytosol"/>
    <property type="evidence" value="ECO:0007669"/>
    <property type="project" value="TreeGrafter"/>
</dbReference>
<dbReference type="AlphaFoldDB" id="S7QDP1"/>
<feature type="active site" description="Proton donor/acceptor" evidence="2">
    <location>
        <position position="85"/>
    </location>
</feature>
<dbReference type="PANTHER" id="PTHR46517:SF1">
    <property type="entry name" value="FRUCTOSE-2,6-BISPHOSPHATASE TIGAR"/>
    <property type="match status" value="1"/>
</dbReference>
<dbReference type="InterPro" id="IPR029033">
    <property type="entry name" value="His_PPase_superfam"/>
</dbReference>
<proteinExistence type="predicted"/>
<name>S7QDP1_GLOTA</name>
<dbReference type="InterPro" id="IPR051695">
    <property type="entry name" value="Phosphoglycerate_Mutase"/>
</dbReference>
<protein>
    <submittedName>
        <fullName evidence="4">Phosphoglycerate mutase-like protein</fullName>
    </submittedName>
</protein>
<dbReference type="GO" id="GO:0045820">
    <property type="term" value="P:negative regulation of glycolytic process"/>
    <property type="evidence" value="ECO:0007669"/>
    <property type="project" value="TreeGrafter"/>
</dbReference>
<dbReference type="RefSeq" id="XP_007863265.1">
    <property type="nucleotide sequence ID" value="XM_007865074.1"/>
</dbReference>
<dbReference type="OrthoDB" id="354304at2759"/>
<dbReference type="PROSITE" id="PS00175">
    <property type="entry name" value="PG_MUTASE"/>
    <property type="match status" value="1"/>
</dbReference>
<evidence type="ECO:0000256" key="2">
    <source>
        <dbReference type="PIRSR" id="PIRSR613078-1"/>
    </source>
</evidence>
<dbReference type="InterPro" id="IPR001345">
    <property type="entry name" value="PG/BPGM_mutase_AS"/>
</dbReference>
<evidence type="ECO:0000256" key="1">
    <source>
        <dbReference type="ARBA" id="ARBA00022801"/>
    </source>
</evidence>
<dbReference type="KEGG" id="gtr:GLOTRDRAFT_136770"/>
<keyword evidence="5" id="KW-1185">Reference proteome</keyword>